<evidence type="ECO:0000313" key="7">
    <source>
        <dbReference type="EMBL" id="NIK74812.1"/>
    </source>
</evidence>
<evidence type="ECO:0000313" key="8">
    <source>
        <dbReference type="Proteomes" id="UP000537126"/>
    </source>
</evidence>
<dbReference type="PROSITE" id="PS51257">
    <property type="entry name" value="PROKAR_LIPOPROTEIN"/>
    <property type="match status" value="1"/>
</dbReference>
<keyword evidence="2" id="KW-0645">Protease</keyword>
<evidence type="ECO:0000259" key="6">
    <source>
        <dbReference type="PROSITE" id="PS51935"/>
    </source>
</evidence>
<dbReference type="InterPro" id="IPR051202">
    <property type="entry name" value="Peptidase_C40"/>
</dbReference>
<gene>
    <name evidence="7" type="ORF">FHS56_002345</name>
</gene>
<proteinExistence type="inferred from homology"/>
<protein>
    <submittedName>
        <fullName evidence="7">Cell wall-associated NlpC family hydrolase</fullName>
    </submittedName>
</protein>
<feature type="signal peptide" evidence="5">
    <location>
        <begin position="1"/>
        <end position="23"/>
    </location>
</feature>
<dbReference type="PANTHER" id="PTHR47053:SF1">
    <property type="entry name" value="MUREIN DD-ENDOPEPTIDASE MEPH-RELATED"/>
    <property type="match status" value="1"/>
</dbReference>
<dbReference type="Proteomes" id="UP000537126">
    <property type="component" value="Unassembled WGS sequence"/>
</dbReference>
<keyword evidence="8" id="KW-1185">Reference proteome</keyword>
<dbReference type="PROSITE" id="PS51935">
    <property type="entry name" value="NLPC_P60"/>
    <property type="match status" value="1"/>
</dbReference>
<dbReference type="GO" id="GO:0008234">
    <property type="term" value="F:cysteine-type peptidase activity"/>
    <property type="evidence" value="ECO:0007669"/>
    <property type="project" value="UniProtKB-KW"/>
</dbReference>
<evidence type="ECO:0000256" key="2">
    <source>
        <dbReference type="ARBA" id="ARBA00022670"/>
    </source>
</evidence>
<comment type="caution">
    <text evidence="7">The sequence shown here is derived from an EMBL/GenBank/DDBJ whole genome shotgun (WGS) entry which is preliminary data.</text>
</comment>
<dbReference type="AlphaFoldDB" id="A0A846MU05"/>
<dbReference type="Pfam" id="PF00877">
    <property type="entry name" value="NLPC_P60"/>
    <property type="match status" value="1"/>
</dbReference>
<evidence type="ECO:0000256" key="1">
    <source>
        <dbReference type="ARBA" id="ARBA00007074"/>
    </source>
</evidence>
<name>A0A846MU05_9BACT</name>
<evidence type="ECO:0000256" key="5">
    <source>
        <dbReference type="SAM" id="SignalP"/>
    </source>
</evidence>
<feature type="domain" description="NlpC/P60" evidence="6">
    <location>
        <begin position="33"/>
        <end position="161"/>
    </location>
</feature>
<dbReference type="SUPFAM" id="SSF54001">
    <property type="entry name" value="Cysteine proteinases"/>
    <property type="match status" value="1"/>
</dbReference>
<dbReference type="PANTHER" id="PTHR47053">
    <property type="entry name" value="MUREIN DD-ENDOPEPTIDASE MEPH-RELATED"/>
    <property type="match status" value="1"/>
</dbReference>
<dbReference type="EMBL" id="JAASRN010000007">
    <property type="protein sequence ID" value="NIK74812.1"/>
    <property type="molecule type" value="Genomic_DNA"/>
</dbReference>
<dbReference type="Gene3D" id="3.90.1720.10">
    <property type="entry name" value="endopeptidase domain like (from Nostoc punctiforme)"/>
    <property type="match status" value="1"/>
</dbReference>
<dbReference type="GO" id="GO:0006508">
    <property type="term" value="P:proteolysis"/>
    <property type="evidence" value="ECO:0007669"/>
    <property type="project" value="UniProtKB-KW"/>
</dbReference>
<evidence type="ECO:0000256" key="4">
    <source>
        <dbReference type="ARBA" id="ARBA00022807"/>
    </source>
</evidence>
<dbReference type="RefSeq" id="WP_166920943.1">
    <property type="nucleotide sequence ID" value="NZ_JAASRN010000007.1"/>
</dbReference>
<comment type="similarity">
    <text evidence="1">Belongs to the peptidase C40 family.</text>
</comment>
<feature type="chain" id="PRO_5032761558" evidence="5">
    <location>
        <begin position="24"/>
        <end position="161"/>
    </location>
</feature>
<reference evidence="7 8" key="1">
    <citation type="submission" date="2020-03" db="EMBL/GenBank/DDBJ databases">
        <title>Genomic Encyclopedia of Type Strains, Phase IV (KMG-IV): sequencing the most valuable type-strain genomes for metagenomic binning, comparative biology and taxonomic classification.</title>
        <authorList>
            <person name="Goeker M."/>
        </authorList>
    </citation>
    <scope>NUCLEOTIDE SEQUENCE [LARGE SCALE GENOMIC DNA]</scope>
    <source>
        <strain evidence="7 8">DSM 5718</strain>
    </source>
</reference>
<sequence>MDKRILTTLCWTLACLWFLASCAASRQARGKTTQGNEEVVREAQKYLGRPYQYGGTGNEGFDCSGLVCTVYKKVGVELPRTASEQMKIGKQVSLHEACVGDLAFFKPSKNSRKVTHVGIISRVEAADKIWFIHASTSRGVIESSLTEGYWSNLLLQIRRVR</sequence>
<keyword evidence="5" id="KW-0732">Signal</keyword>
<dbReference type="InterPro" id="IPR000064">
    <property type="entry name" value="NLP_P60_dom"/>
</dbReference>
<keyword evidence="3 7" id="KW-0378">Hydrolase</keyword>
<keyword evidence="4" id="KW-0788">Thiol protease</keyword>
<accession>A0A846MU05</accession>
<dbReference type="InterPro" id="IPR038765">
    <property type="entry name" value="Papain-like_cys_pep_sf"/>
</dbReference>
<organism evidence="7 8">
    <name type="scientific">Thermonema lapsum</name>
    <dbReference type="NCBI Taxonomy" id="28195"/>
    <lineage>
        <taxon>Bacteria</taxon>
        <taxon>Pseudomonadati</taxon>
        <taxon>Bacteroidota</taxon>
        <taxon>Cytophagia</taxon>
        <taxon>Cytophagales</taxon>
        <taxon>Thermonemataceae</taxon>
        <taxon>Thermonema</taxon>
    </lineage>
</organism>
<evidence type="ECO:0000256" key="3">
    <source>
        <dbReference type="ARBA" id="ARBA00022801"/>
    </source>
</evidence>